<sequence length="137" mass="15890">MYCSELLPQVPLVWCRFSLVTHYIFTPQASTLSLSVLVLIEMFNALNALSEYNSLFEIPPWRNMYLVLATIGSLLLHVLILYIPPLARIFGVVALTSYDWFLVFLWSFPVIIIDEIIKFYAKRQLNKELSGNRVKMD</sequence>
<feature type="domain" description="Cation-transporting P-type ATPase C-terminal" evidence="2">
    <location>
        <begin position="24"/>
        <end position="119"/>
    </location>
</feature>
<keyword evidence="4" id="KW-1185">Reference proteome</keyword>
<name>A0A1A8YGK8_PLAOA</name>
<feature type="transmembrane region" description="Helical" evidence="1">
    <location>
        <begin position="20"/>
        <end position="43"/>
    </location>
</feature>
<dbReference type="EMBL" id="FLRD01000008">
    <property type="protein sequence ID" value="SBT30684.1"/>
    <property type="molecule type" value="Genomic_DNA"/>
</dbReference>
<feature type="transmembrane region" description="Helical" evidence="1">
    <location>
        <begin position="64"/>
        <end position="83"/>
    </location>
</feature>
<keyword evidence="1" id="KW-0472">Membrane</keyword>
<dbReference type="SUPFAM" id="SSF81665">
    <property type="entry name" value="Calcium ATPase, transmembrane domain M"/>
    <property type="match status" value="1"/>
</dbReference>
<evidence type="ECO:0000313" key="3">
    <source>
        <dbReference type="EMBL" id="SBT30684.1"/>
    </source>
</evidence>
<dbReference type="InterPro" id="IPR006068">
    <property type="entry name" value="ATPase_P-typ_cation-transptr_C"/>
</dbReference>
<reference evidence="4" key="1">
    <citation type="submission" date="2016-05" db="EMBL/GenBank/DDBJ databases">
        <authorList>
            <person name="Naeem Raeece"/>
        </authorList>
    </citation>
    <scope>NUCLEOTIDE SEQUENCE [LARGE SCALE GENOMIC DNA]</scope>
</reference>
<dbReference type="Proteomes" id="UP000078555">
    <property type="component" value="Unassembled WGS sequence"/>
</dbReference>
<gene>
    <name evidence="3" type="ORF">POVWA1_003350</name>
</gene>
<evidence type="ECO:0000256" key="1">
    <source>
        <dbReference type="SAM" id="Phobius"/>
    </source>
</evidence>
<evidence type="ECO:0000313" key="4">
    <source>
        <dbReference type="Proteomes" id="UP000078555"/>
    </source>
</evidence>
<evidence type="ECO:0000259" key="2">
    <source>
        <dbReference type="Pfam" id="PF00689"/>
    </source>
</evidence>
<dbReference type="Pfam" id="PF00689">
    <property type="entry name" value="Cation_ATPase_C"/>
    <property type="match status" value="1"/>
</dbReference>
<dbReference type="Gene3D" id="1.20.1110.10">
    <property type="entry name" value="Calcium-transporting ATPase, transmembrane domain"/>
    <property type="match status" value="1"/>
</dbReference>
<dbReference type="AlphaFoldDB" id="A0A1A8YGK8"/>
<keyword evidence="1" id="KW-0812">Transmembrane</keyword>
<accession>A0A1A8YGK8</accession>
<protein>
    <submittedName>
        <fullName evidence="3">Calcium-transporting ATPase (ATP6)</fullName>
    </submittedName>
</protein>
<proteinExistence type="predicted"/>
<organism evidence="3 4">
    <name type="scientific">Plasmodium ovale wallikeri</name>
    <dbReference type="NCBI Taxonomy" id="864142"/>
    <lineage>
        <taxon>Eukaryota</taxon>
        <taxon>Sar</taxon>
        <taxon>Alveolata</taxon>
        <taxon>Apicomplexa</taxon>
        <taxon>Aconoidasida</taxon>
        <taxon>Haemosporida</taxon>
        <taxon>Plasmodiidae</taxon>
        <taxon>Plasmodium</taxon>
        <taxon>Plasmodium (Plasmodium)</taxon>
    </lineage>
</organism>
<dbReference type="InterPro" id="IPR023298">
    <property type="entry name" value="ATPase_P-typ_TM_dom_sf"/>
</dbReference>
<keyword evidence="1" id="KW-1133">Transmembrane helix</keyword>
<feature type="transmembrane region" description="Helical" evidence="1">
    <location>
        <begin position="89"/>
        <end position="113"/>
    </location>
</feature>